<name>A0A1L9WQ26_ASPA1</name>
<comment type="subcellular location">
    <subcellularLocation>
        <location evidence="1">Membrane</location>
        <topology evidence="1">Single-pass type II membrane protein</topology>
    </subcellularLocation>
</comment>
<keyword evidence="5" id="KW-1185">Reference proteome</keyword>
<protein>
    <submittedName>
        <fullName evidence="4">Glycosyltransferase family 91 protein</fullName>
    </submittedName>
</protein>
<dbReference type="Proteomes" id="UP000184546">
    <property type="component" value="Unassembled WGS sequence"/>
</dbReference>
<sequence length="516" mass="58163">MRLNRRNLRKGATGIVSIIIALLLLTSLERFVNEATPLEELTLLGYQNDGLIGANVDCGDRALNSTLLVHSSLGLHDNLTRTVRSLQHYPEIRYEFEQQSLSFENWVDKNWVELSGSAVWMARYQVYLLVNRVSYYPSGNLAQPTISWLRGRLYDSAWQPLDGHTIDWQGEAIAFPRIFDVPISWPPSGQIFWGAEDPRILLEENVPDAEPVIVFNMIEGLNLRRRMYIHRPFSRFTTSLTIAHEEPHLVEKNWSPFFDPSRGEGDDPASVPRPSHHLHLVYGFHPLRVLRCDLRDGRCDWDYTEEASTQLVPDGPHVDGDMRGGTNFVPVQTTTSSSEPLLRLWAGLPRTHLDGGCSEGATYRPELMILASPAPAEFYILYSSDALELGPAVLNQSAQTHPCSGPHIVIPYAIVRWDQRPGHDLMAVSLSVADRTMQVVHLQGVRALIDRLPVMRTGMPDLRTRDRDAEPDVPRKSRWSAAGKHVLECSVSAARNTSLENVKHAERLLTGSENLR</sequence>
<dbReference type="OrthoDB" id="3631276at2759"/>
<gene>
    <name evidence="4" type="ORF">ASPACDRAFT_44802</name>
</gene>
<dbReference type="GeneID" id="30975302"/>
<dbReference type="VEuPathDB" id="FungiDB:ASPACDRAFT_44802"/>
<evidence type="ECO:0000313" key="4">
    <source>
        <dbReference type="EMBL" id="OJJ98295.1"/>
    </source>
</evidence>
<evidence type="ECO:0000256" key="2">
    <source>
        <dbReference type="ARBA" id="ARBA00009486"/>
    </source>
</evidence>
<dbReference type="Pfam" id="PF12141">
    <property type="entry name" value="BMT"/>
    <property type="match status" value="2"/>
</dbReference>
<keyword evidence="3" id="KW-0735">Signal-anchor</keyword>
<reference evidence="5" key="1">
    <citation type="journal article" date="2017" name="Genome Biol.">
        <title>Comparative genomics reveals high biological diversity and specific adaptations in the industrially and medically important fungal genus Aspergillus.</title>
        <authorList>
            <person name="de Vries R.P."/>
            <person name="Riley R."/>
            <person name="Wiebenga A."/>
            <person name="Aguilar-Osorio G."/>
            <person name="Amillis S."/>
            <person name="Uchima C.A."/>
            <person name="Anderluh G."/>
            <person name="Asadollahi M."/>
            <person name="Askin M."/>
            <person name="Barry K."/>
            <person name="Battaglia E."/>
            <person name="Bayram O."/>
            <person name="Benocci T."/>
            <person name="Braus-Stromeyer S.A."/>
            <person name="Caldana C."/>
            <person name="Canovas D."/>
            <person name="Cerqueira G.C."/>
            <person name="Chen F."/>
            <person name="Chen W."/>
            <person name="Choi C."/>
            <person name="Clum A."/>
            <person name="Dos Santos R.A."/>
            <person name="Damasio A.R."/>
            <person name="Diallinas G."/>
            <person name="Emri T."/>
            <person name="Fekete E."/>
            <person name="Flipphi M."/>
            <person name="Freyberg S."/>
            <person name="Gallo A."/>
            <person name="Gournas C."/>
            <person name="Habgood R."/>
            <person name="Hainaut M."/>
            <person name="Harispe M.L."/>
            <person name="Henrissat B."/>
            <person name="Hilden K.S."/>
            <person name="Hope R."/>
            <person name="Hossain A."/>
            <person name="Karabika E."/>
            <person name="Karaffa L."/>
            <person name="Karanyi Z."/>
            <person name="Krasevec N."/>
            <person name="Kuo A."/>
            <person name="Kusch H."/>
            <person name="LaButti K."/>
            <person name="Lagendijk E.L."/>
            <person name="Lapidus A."/>
            <person name="Levasseur A."/>
            <person name="Lindquist E."/>
            <person name="Lipzen A."/>
            <person name="Logrieco A.F."/>
            <person name="MacCabe A."/>
            <person name="Maekelae M.R."/>
            <person name="Malavazi I."/>
            <person name="Melin P."/>
            <person name="Meyer V."/>
            <person name="Mielnichuk N."/>
            <person name="Miskei M."/>
            <person name="Molnar A.P."/>
            <person name="Mule G."/>
            <person name="Ngan C.Y."/>
            <person name="Orejas M."/>
            <person name="Orosz E."/>
            <person name="Ouedraogo J.P."/>
            <person name="Overkamp K.M."/>
            <person name="Park H.-S."/>
            <person name="Perrone G."/>
            <person name="Piumi F."/>
            <person name="Punt P.J."/>
            <person name="Ram A.F."/>
            <person name="Ramon A."/>
            <person name="Rauscher S."/>
            <person name="Record E."/>
            <person name="Riano-Pachon D.M."/>
            <person name="Robert V."/>
            <person name="Roehrig J."/>
            <person name="Ruller R."/>
            <person name="Salamov A."/>
            <person name="Salih N.S."/>
            <person name="Samson R.A."/>
            <person name="Sandor E."/>
            <person name="Sanguinetti M."/>
            <person name="Schuetze T."/>
            <person name="Sepcic K."/>
            <person name="Shelest E."/>
            <person name="Sherlock G."/>
            <person name="Sophianopoulou V."/>
            <person name="Squina F.M."/>
            <person name="Sun H."/>
            <person name="Susca A."/>
            <person name="Todd R.B."/>
            <person name="Tsang A."/>
            <person name="Unkles S.E."/>
            <person name="van de Wiele N."/>
            <person name="van Rossen-Uffink D."/>
            <person name="Oliveira J.V."/>
            <person name="Vesth T.C."/>
            <person name="Visser J."/>
            <person name="Yu J.-H."/>
            <person name="Zhou M."/>
            <person name="Andersen M.R."/>
            <person name="Archer D.B."/>
            <person name="Baker S.E."/>
            <person name="Benoit I."/>
            <person name="Brakhage A.A."/>
            <person name="Braus G.H."/>
            <person name="Fischer R."/>
            <person name="Frisvad J.C."/>
            <person name="Goldman G.H."/>
            <person name="Houbraken J."/>
            <person name="Oakley B."/>
            <person name="Pocsi I."/>
            <person name="Scazzocchio C."/>
            <person name="Seiboth B."/>
            <person name="vanKuyk P.A."/>
            <person name="Wortman J."/>
            <person name="Dyer P.S."/>
            <person name="Grigoriev I.V."/>
        </authorList>
    </citation>
    <scope>NUCLEOTIDE SEQUENCE [LARGE SCALE GENOMIC DNA]</scope>
    <source>
        <strain evidence="5">ATCC 16872 / CBS 172.66 / WB 5094</strain>
    </source>
</reference>
<dbReference type="InterPro" id="IPR021988">
    <property type="entry name" value="BMT1"/>
</dbReference>
<evidence type="ECO:0000256" key="1">
    <source>
        <dbReference type="ARBA" id="ARBA00004606"/>
    </source>
</evidence>
<keyword evidence="3" id="KW-0812">Transmembrane</keyword>
<comment type="similarity">
    <text evidence="2">Belongs to the BMT family.</text>
</comment>
<proteinExistence type="inferred from homology"/>
<dbReference type="RefSeq" id="XP_020054635.1">
    <property type="nucleotide sequence ID" value="XM_020201488.1"/>
</dbReference>
<dbReference type="GO" id="GO:0016020">
    <property type="term" value="C:membrane"/>
    <property type="evidence" value="ECO:0007669"/>
    <property type="project" value="UniProtKB-SubCell"/>
</dbReference>
<dbReference type="EMBL" id="KV878980">
    <property type="protein sequence ID" value="OJJ98295.1"/>
    <property type="molecule type" value="Genomic_DNA"/>
</dbReference>
<evidence type="ECO:0000256" key="3">
    <source>
        <dbReference type="ARBA" id="ARBA00022968"/>
    </source>
</evidence>
<evidence type="ECO:0000313" key="5">
    <source>
        <dbReference type="Proteomes" id="UP000184546"/>
    </source>
</evidence>
<accession>A0A1L9WQ26</accession>
<dbReference type="STRING" id="690307.A0A1L9WQ26"/>
<dbReference type="AlphaFoldDB" id="A0A1L9WQ26"/>
<keyword evidence="4" id="KW-0808">Transferase</keyword>
<organism evidence="4 5">
    <name type="scientific">Aspergillus aculeatus (strain ATCC 16872 / CBS 172.66 / WB 5094)</name>
    <dbReference type="NCBI Taxonomy" id="690307"/>
    <lineage>
        <taxon>Eukaryota</taxon>
        <taxon>Fungi</taxon>
        <taxon>Dikarya</taxon>
        <taxon>Ascomycota</taxon>
        <taxon>Pezizomycotina</taxon>
        <taxon>Eurotiomycetes</taxon>
        <taxon>Eurotiomycetidae</taxon>
        <taxon>Eurotiales</taxon>
        <taxon>Aspergillaceae</taxon>
        <taxon>Aspergillus</taxon>
        <taxon>Aspergillus subgen. Circumdati</taxon>
    </lineage>
</organism>
<dbReference type="OMA" id="RAMHIYR"/>
<dbReference type="GO" id="GO:0000030">
    <property type="term" value="F:mannosyltransferase activity"/>
    <property type="evidence" value="ECO:0007669"/>
    <property type="project" value="InterPro"/>
</dbReference>